<dbReference type="PANTHER" id="PTHR31232:SF137">
    <property type="entry name" value="S-PROTEIN HOMOLOG"/>
    <property type="match status" value="1"/>
</dbReference>
<keyword evidence="3 6" id="KW-0713">Self-incompatibility</keyword>
<evidence type="ECO:0000256" key="4">
    <source>
        <dbReference type="ARBA" id="ARBA00022525"/>
    </source>
</evidence>
<dbReference type="EMBL" id="JACEIK010001452">
    <property type="protein sequence ID" value="MCD7469537.1"/>
    <property type="molecule type" value="Genomic_DNA"/>
</dbReference>
<gene>
    <name evidence="7" type="ORF">HAX54_008641</name>
</gene>
<evidence type="ECO:0000313" key="7">
    <source>
        <dbReference type="EMBL" id="MCD7469537.1"/>
    </source>
</evidence>
<organism evidence="7 8">
    <name type="scientific">Datura stramonium</name>
    <name type="common">Jimsonweed</name>
    <name type="synonym">Common thornapple</name>
    <dbReference type="NCBI Taxonomy" id="4076"/>
    <lineage>
        <taxon>Eukaryota</taxon>
        <taxon>Viridiplantae</taxon>
        <taxon>Streptophyta</taxon>
        <taxon>Embryophyta</taxon>
        <taxon>Tracheophyta</taxon>
        <taxon>Spermatophyta</taxon>
        <taxon>Magnoliopsida</taxon>
        <taxon>eudicotyledons</taxon>
        <taxon>Gunneridae</taxon>
        <taxon>Pentapetalae</taxon>
        <taxon>asterids</taxon>
        <taxon>lamiids</taxon>
        <taxon>Solanales</taxon>
        <taxon>Solanaceae</taxon>
        <taxon>Solanoideae</taxon>
        <taxon>Datureae</taxon>
        <taxon>Datura</taxon>
    </lineage>
</organism>
<dbReference type="Proteomes" id="UP000823775">
    <property type="component" value="Unassembled WGS sequence"/>
</dbReference>
<feature type="signal peptide" evidence="6">
    <location>
        <begin position="1"/>
        <end position="29"/>
    </location>
</feature>
<dbReference type="InterPro" id="IPR010264">
    <property type="entry name" value="Self-incomp_S1"/>
</dbReference>
<comment type="similarity">
    <text evidence="2 6">Belongs to the plant self-incompatibility (S1) protein family.</text>
</comment>
<feature type="chain" id="PRO_5044962690" description="S-protein homolog" evidence="6">
    <location>
        <begin position="30"/>
        <end position="99"/>
    </location>
</feature>
<evidence type="ECO:0000256" key="1">
    <source>
        <dbReference type="ARBA" id="ARBA00004613"/>
    </source>
</evidence>
<dbReference type="Pfam" id="PF05938">
    <property type="entry name" value="Self-incomp_S1"/>
    <property type="match status" value="1"/>
</dbReference>
<feature type="non-terminal residue" evidence="7">
    <location>
        <position position="99"/>
    </location>
</feature>
<evidence type="ECO:0000256" key="5">
    <source>
        <dbReference type="ARBA" id="ARBA00022729"/>
    </source>
</evidence>
<name>A0ABS8TDL7_DATST</name>
<keyword evidence="4 6" id="KW-0964">Secreted</keyword>
<protein>
    <recommendedName>
        <fullName evidence="6">S-protein homolog</fullName>
    </recommendedName>
</protein>
<reference evidence="7 8" key="1">
    <citation type="journal article" date="2021" name="BMC Genomics">
        <title>Datura genome reveals duplications of psychoactive alkaloid biosynthetic genes and high mutation rate following tissue culture.</title>
        <authorList>
            <person name="Rajewski A."/>
            <person name="Carter-House D."/>
            <person name="Stajich J."/>
            <person name="Litt A."/>
        </authorList>
    </citation>
    <scope>NUCLEOTIDE SEQUENCE [LARGE SCALE GENOMIC DNA]</scope>
    <source>
        <strain evidence="7">AR-01</strain>
    </source>
</reference>
<proteinExistence type="inferred from homology"/>
<sequence>MANYPSIKVQLSFLISFVINIVLMTNASTFDPSITERFISSLPQNTPLLEVHCKSLDDDIGVRTLKVGDQFDFSFHENFWDTTHFHCTLTWGSKNSEFD</sequence>
<evidence type="ECO:0000256" key="6">
    <source>
        <dbReference type="RuleBase" id="RU367044"/>
    </source>
</evidence>
<comment type="caution">
    <text evidence="7">The sequence shown here is derived from an EMBL/GenBank/DDBJ whole genome shotgun (WGS) entry which is preliminary data.</text>
</comment>
<comment type="subcellular location">
    <subcellularLocation>
        <location evidence="1 6">Secreted</location>
    </subcellularLocation>
</comment>
<evidence type="ECO:0000256" key="2">
    <source>
        <dbReference type="ARBA" id="ARBA00005581"/>
    </source>
</evidence>
<accession>A0ABS8TDL7</accession>
<dbReference type="PANTHER" id="PTHR31232">
    <property type="match status" value="1"/>
</dbReference>
<keyword evidence="5 6" id="KW-0732">Signal</keyword>
<evidence type="ECO:0000256" key="3">
    <source>
        <dbReference type="ARBA" id="ARBA00022471"/>
    </source>
</evidence>
<keyword evidence="8" id="KW-1185">Reference proteome</keyword>
<evidence type="ECO:0000313" key="8">
    <source>
        <dbReference type="Proteomes" id="UP000823775"/>
    </source>
</evidence>